<proteinExistence type="predicted"/>
<gene>
    <name evidence="1" type="ORF">D8S85_17565</name>
</gene>
<dbReference type="EMBL" id="CP032819">
    <property type="protein sequence ID" value="AZS31184.1"/>
    <property type="molecule type" value="Genomic_DNA"/>
</dbReference>
<evidence type="ECO:0000313" key="1">
    <source>
        <dbReference type="EMBL" id="AZS31184.1"/>
    </source>
</evidence>
<accession>A0A3S9VXD1</accession>
<reference evidence="1 2" key="1">
    <citation type="submission" date="2018-10" db="EMBL/GenBank/DDBJ databases">
        <title>Butyricimonas faecalis sp. nov., isolated from human faeces and emended description of the genus Butyricimonas.</title>
        <authorList>
            <person name="Le Roy T."/>
            <person name="Van der Smissen P."/>
            <person name="Paquot A."/>
            <person name="Delzenne N."/>
            <person name="Muccioli G."/>
            <person name="Collet J.-F."/>
            <person name="Cani P.D."/>
        </authorList>
    </citation>
    <scope>NUCLEOTIDE SEQUENCE [LARGE SCALE GENOMIC DNA]</scope>
    <source>
        <strain evidence="1 2">H184</strain>
    </source>
</reference>
<protein>
    <submittedName>
        <fullName evidence="1">Uncharacterized protein</fullName>
    </submittedName>
</protein>
<organism evidence="1 2">
    <name type="scientific">Butyricimonas faecalis</name>
    <dbReference type="NCBI Taxonomy" id="2093856"/>
    <lineage>
        <taxon>Bacteria</taxon>
        <taxon>Pseudomonadati</taxon>
        <taxon>Bacteroidota</taxon>
        <taxon>Bacteroidia</taxon>
        <taxon>Bacteroidales</taxon>
        <taxon>Odoribacteraceae</taxon>
        <taxon>Butyricimonas</taxon>
    </lineage>
</organism>
<evidence type="ECO:0000313" key="2">
    <source>
        <dbReference type="Proteomes" id="UP000270673"/>
    </source>
</evidence>
<dbReference type="OrthoDB" id="1122196at2"/>
<dbReference type="RefSeq" id="WP_106481591.1">
    <property type="nucleotide sequence ID" value="NZ_CP032819.1"/>
</dbReference>
<dbReference type="AlphaFoldDB" id="A0A3S9VXD1"/>
<sequence>MKDQHQVLHKCLTEDVPAFVLTGKDVCAIATLKTYLQTAIEKGCSDEFINDMVLVLREFERFQNEEPQKVKIPD</sequence>
<dbReference type="KEGG" id="buy:D8S85_17565"/>
<keyword evidence="2" id="KW-1185">Reference proteome</keyword>
<dbReference type="Proteomes" id="UP000270673">
    <property type="component" value="Chromosome"/>
</dbReference>
<name>A0A3S9VXD1_9BACT</name>